<name>A0ACC5WQR0_PANGG</name>
<keyword evidence="2" id="KW-1185">Reference proteome</keyword>
<sequence>MNVLVLFRVITQRHFKCVCFMKTEEGLFSNRISFTQISSILVSMVMSLHLSRTWQDFSSLIVSAGSGTESCDRVKNFRALQF</sequence>
<evidence type="ECO:0000313" key="2">
    <source>
        <dbReference type="Proteomes" id="UP000829447"/>
    </source>
</evidence>
<dbReference type="Proteomes" id="UP000829447">
    <property type="component" value="Linkage Group LG9"/>
</dbReference>
<organism evidence="1 2">
    <name type="scientific">Pangasianodon gigas</name>
    <name type="common">Mekong giant catfish</name>
    <name type="synonym">Pangasius gigas</name>
    <dbReference type="NCBI Taxonomy" id="30993"/>
    <lineage>
        <taxon>Eukaryota</taxon>
        <taxon>Metazoa</taxon>
        <taxon>Chordata</taxon>
        <taxon>Craniata</taxon>
        <taxon>Vertebrata</taxon>
        <taxon>Euteleostomi</taxon>
        <taxon>Actinopterygii</taxon>
        <taxon>Neopterygii</taxon>
        <taxon>Teleostei</taxon>
        <taxon>Ostariophysi</taxon>
        <taxon>Siluriformes</taxon>
        <taxon>Pangasiidae</taxon>
        <taxon>Pangasianodon</taxon>
    </lineage>
</organism>
<evidence type="ECO:0000313" key="1">
    <source>
        <dbReference type="EMBL" id="MCI4381389.1"/>
    </source>
</evidence>
<proteinExistence type="predicted"/>
<accession>A0ACC5WQR0</accession>
<dbReference type="EMBL" id="CM040462">
    <property type="protein sequence ID" value="MCI4381389.1"/>
    <property type="molecule type" value="Genomic_DNA"/>
</dbReference>
<reference evidence="1 2" key="1">
    <citation type="journal article" date="2022" name="bioRxiv">
        <title>An ancient truncated duplication of the anti-Mullerian hormone receptor type 2 gene is a potential conserved master sex determinant in the Pangasiidae catfish family.</title>
        <authorList>
            <person name="Wen M."/>
            <person name="Pan Q."/>
            <person name="Jouanno E."/>
            <person name="Montfort J."/>
            <person name="Zahm M."/>
            <person name="Cabau C."/>
            <person name="Klopp C."/>
            <person name="Iampietro C."/>
            <person name="Roques C."/>
            <person name="Bouchez O."/>
            <person name="Castinel A."/>
            <person name="Donnadieu C."/>
            <person name="Parrinello H."/>
            <person name="Poncet C."/>
            <person name="Belmonte E."/>
            <person name="Gautier V."/>
            <person name="Avarre J.-C."/>
            <person name="Dugue R."/>
            <person name="Gustiano R."/>
            <person name="Ha T.T.T."/>
            <person name="Campet M."/>
            <person name="Sriphairoj K."/>
            <person name="Ribolli J."/>
            <person name="de Almeida F.L."/>
            <person name="Desvignes T."/>
            <person name="Postlethwait J.H."/>
            <person name="Bucao C.F."/>
            <person name="Robinson-Rechavi M."/>
            <person name="Bobe J."/>
            <person name="Herpin A."/>
            <person name="Guiguen Y."/>
        </authorList>
    </citation>
    <scope>NUCLEOTIDE SEQUENCE [LARGE SCALE GENOMIC DNA]</scope>
    <source>
        <strain evidence="1">YG-Dec2019</strain>
    </source>
</reference>
<protein>
    <submittedName>
        <fullName evidence="1">Uncharacterized protein</fullName>
    </submittedName>
</protein>
<comment type="caution">
    <text evidence="1">The sequence shown here is derived from an EMBL/GenBank/DDBJ whole genome shotgun (WGS) entry which is preliminary data.</text>
</comment>
<gene>
    <name evidence="1" type="ORF">PGIGA_G00250970</name>
</gene>